<feature type="compositionally biased region" description="Pro residues" evidence="1">
    <location>
        <begin position="975"/>
        <end position="985"/>
    </location>
</feature>
<accession>A9VCB7</accession>
<reference evidence="2 3" key="1">
    <citation type="journal article" date="2008" name="Nature">
        <title>The genome of the choanoflagellate Monosiga brevicollis and the origin of metazoans.</title>
        <authorList>
            <consortium name="JGI Sequencing"/>
            <person name="King N."/>
            <person name="Westbrook M.J."/>
            <person name="Young S.L."/>
            <person name="Kuo A."/>
            <person name="Abedin M."/>
            <person name="Chapman J."/>
            <person name="Fairclough S."/>
            <person name="Hellsten U."/>
            <person name="Isogai Y."/>
            <person name="Letunic I."/>
            <person name="Marr M."/>
            <person name="Pincus D."/>
            <person name="Putnam N."/>
            <person name="Rokas A."/>
            <person name="Wright K.J."/>
            <person name="Zuzow R."/>
            <person name="Dirks W."/>
            <person name="Good M."/>
            <person name="Goodstein D."/>
            <person name="Lemons D."/>
            <person name="Li W."/>
            <person name="Lyons J.B."/>
            <person name="Morris A."/>
            <person name="Nichols S."/>
            <person name="Richter D.J."/>
            <person name="Salamov A."/>
            <person name="Bork P."/>
            <person name="Lim W.A."/>
            <person name="Manning G."/>
            <person name="Miller W.T."/>
            <person name="McGinnis W."/>
            <person name="Shapiro H."/>
            <person name="Tjian R."/>
            <person name="Grigoriev I.V."/>
            <person name="Rokhsar D."/>
        </authorList>
    </citation>
    <scope>NUCLEOTIDE SEQUENCE [LARGE SCALE GENOMIC DNA]</scope>
    <source>
        <strain evidence="3">MX1 / ATCC 50154</strain>
    </source>
</reference>
<feature type="compositionally biased region" description="Polar residues" evidence="1">
    <location>
        <begin position="1190"/>
        <end position="1207"/>
    </location>
</feature>
<dbReference type="GO" id="GO:0030036">
    <property type="term" value="P:actin cytoskeleton organization"/>
    <property type="evidence" value="ECO:0000318"/>
    <property type="project" value="GO_Central"/>
</dbReference>
<evidence type="ECO:0000313" key="3">
    <source>
        <dbReference type="Proteomes" id="UP000001357"/>
    </source>
</evidence>
<dbReference type="GeneID" id="5895603"/>
<dbReference type="EMBL" id="CH991580">
    <property type="protein sequence ID" value="EDQ84871.1"/>
    <property type="molecule type" value="Genomic_DNA"/>
</dbReference>
<dbReference type="RefSeq" id="XP_001750372.1">
    <property type="nucleotide sequence ID" value="XM_001750320.1"/>
</dbReference>
<feature type="compositionally biased region" description="Polar residues" evidence="1">
    <location>
        <begin position="1"/>
        <end position="12"/>
    </location>
</feature>
<name>A9VCB7_MONBE</name>
<dbReference type="STRING" id="81824.A9VCB7"/>
<feature type="compositionally biased region" description="Polar residues" evidence="1">
    <location>
        <begin position="388"/>
        <end position="398"/>
    </location>
</feature>
<feature type="compositionally biased region" description="Pro residues" evidence="1">
    <location>
        <begin position="721"/>
        <end position="730"/>
    </location>
</feature>
<feature type="compositionally biased region" description="Polar residues" evidence="1">
    <location>
        <begin position="618"/>
        <end position="632"/>
    </location>
</feature>
<feature type="region of interest" description="Disordered" evidence="1">
    <location>
        <begin position="788"/>
        <end position="881"/>
    </location>
</feature>
<feature type="compositionally biased region" description="Low complexity" evidence="1">
    <location>
        <begin position="843"/>
        <end position="871"/>
    </location>
</feature>
<feature type="region of interest" description="Disordered" evidence="1">
    <location>
        <begin position="520"/>
        <end position="632"/>
    </location>
</feature>
<dbReference type="Proteomes" id="UP000001357">
    <property type="component" value="Unassembled WGS sequence"/>
</dbReference>
<feature type="compositionally biased region" description="Low complexity" evidence="1">
    <location>
        <begin position="572"/>
        <end position="587"/>
    </location>
</feature>
<sequence>MTTALNAMQTSHTLERANRGSSQTDLSTSESIVDTYHGALYSCMQGDPEGWRTLTDGYIGLRVVHDRASIEHPFRIVSTGKGRELNLKITAETRLKRTKDTFIQWHAKGSCLSYGVQLVASAATDKLLQHLQAGVQLAKTAAEAKLRNAEAQHRLSHLNRTGQTTEAYQFLTDMSKKEDKQNKVLLKIHFPEAGSTMTLHDPSQRLTDVIEHIARKRKLDAHTIGVRLTEAGNILSSTDLTTMTVADVTNKTLHLVHLLDVVDTKRDKSTALAVLTQNNAGKPRRRSSTTEMVFFQVHLPDGGETVVSVPEMMSMGELLFYIAEKRSLSATDLVMAENPSGRKLVPVEGVVRDCKRRKIFLVEGKITRARRGSMFSGAFSSVKRGNRRNSSATPSTGVGRTPVNLEEEQRRRRKLEISEPTLQRAPSQTSLNDEPEATRRDVQRLTSLLAEGVALSDARMPTGFCDLCLRTNLTEAVQNDVGVRNFVLNQIDQHGGIRSLLRRSNPDLRSLFGAADKFKRTRSVRSAAPAPQPPLGGARGRAPAPPLLLEVARAAASRHGDASRRRAPGPPGRQSSSDSLLANNSDLTAVTECDSEEDDLPVRTPRRSNETIWDETGPRSSPHSPAPQYSLSRQSSLCSVGSRSALNYSDGSKIIRGASAAALISEGSGVRRAFPAARTPPPPALRTSPSQPPVSSASPVSSLAPPQPGPSSHAPATATPAPTPSAPLPMPSLEGIAAARSALKTRARTPPPPPAPKPPPPRVLVFRELGDGPMDTDVDALEIEALPLPPSAMTSRPSSSVQPADTPEGPVAMVPSLHSAPLPTAMSEDASAKRLPPPPAPKPASRAGSVVAVTAAPPAVSVTSVPSPVSAGGTTGPSDPFTMEMEVLDPCVFASTMDAVLDLEMDLGLGDITDADVLAMQPPVTLSTANSAASLLDRVPSPPSLQSDCALPPPPPSLVMDASPEIVASVNAPAAPMPPPPPPPSSGDLALAPPPPPPPPAPVLMTQATRDSHSDSDDDLDFVPPPPPPLDARELRPRLFGSRQASCELLDVPPPPPLDENLSMVAETSVAQASEASTPKPNNGAPAPPPPPPPPPSGATLLASPTSSSAPSSFATPPPRSGTGPMSVPPSAERGSLLASLRDPGNKSRLRSVHDSSEPSSPAAATPHAVLMASIGSGQGQKSLRRVRATPTSARSPGQRNSLTTALVNAMDARRGAMSDSEDDEQSDSDWED</sequence>
<feature type="region of interest" description="Disordered" evidence="1">
    <location>
        <begin position="1"/>
        <end position="28"/>
    </location>
</feature>
<feature type="compositionally biased region" description="Polar residues" evidence="1">
    <location>
        <begin position="792"/>
        <end position="803"/>
    </location>
</feature>
<proteinExistence type="predicted"/>
<feature type="compositionally biased region" description="Polar residues" evidence="1">
    <location>
        <begin position="420"/>
        <end position="432"/>
    </location>
</feature>
<gene>
    <name evidence="2" type="ORF">MONBRDRAFT_12455</name>
</gene>
<organism evidence="2 3">
    <name type="scientific">Monosiga brevicollis</name>
    <name type="common">Choanoflagellate</name>
    <dbReference type="NCBI Taxonomy" id="81824"/>
    <lineage>
        <taxon>Eukaryota</taxon>
        <taxon>Choanoflagellata</taxon>
        <taxon>Craspedida</taxon>
        <taxon>Salpingoecidae</taxon>
        <taxon>Monosiga</taxon>
    </lineage>
</organism>
<feature type="compositionally biased region" description="Acidic residues" evidence="1">
    <location>
        <begin position="1220"/>
        <end position="1233"/>
    </location>
</feature>
<feature type="compositionally biased region" description="Low complexity" evidence="1">
    <location>
        <begin position="1098"/>
        <end position="1115"/>
    </location>
</feature>
<evidence type="ECO:0008006" key="4">
    <source>
        <dbReference type="Google" id="ProtNLM"/>
    </source>
</evidence>
<dbReference type="InParanoid" id="A9VCB7"/>
<keyword evidence="3" id="KW-1185">Reference proteome</keyword>
<evidence type="ECO:0000256" key="1">
    <source>
        <dbReference type="SAM" id="MobiDB-lite"/>
    </source>
</evidence>
<feature type="region of interest" description="Disordered" evidence="1">
    <location>
        <begin position="380"/>
        <end position="439"/>
    </location>
</feature>
<dbReference type="KEGG" id="mbr:MONBRDRAFT_12455"/>
<evidence type="ECO:0000313" key="2">
    <source>
        <dbReference type="EMBL" id="EDQ84871.1"/>
    </source>
</evidence>
<feature type="compositionally biased region" description="Pro residues" evidence="1">
    <location>
        <begin position="1086"/>
        <end position="1097"/>
    </location>
</feature>
<dbReference type="AlphaFoldDB" id="A9VCB7"/>
<protein>
    <recommendedName>
        <fullName evidence="4">WH2 domain-containing protein</fullName>
    </recommendedName>
</protein>
<feature type="compositionally biased region" description="Polar residues" evidence="1">
    <location>
        <begin position="19"/>
        <end position="28"/>
    </location>
</feature>
<feature type="region of interest" description="Disordered" evidence="1">
    <location>
        <begin position="673"/>
        <end position="773"/>
    </location>
</feature>
<feature type="compositionally biased region" description="Pro residues" evidence="1">
    <location>
        <begin position="992"/>
        <end position="1002"/>
    </location>
</feature>
<dbReference type="OMA" id="HAKGSCL"/>
<feature type="compositionally biased region" description="Low complexity" evidence="1">
    <location>
        <begin position="685"/>
        <end position="720"/>
    </location>
</feature>
<feature type="compositionally biased region" description="Low complexity" evidence="1">
    <location>
        <begin position="1158"/>
        <end position="1169"/>
    </location>
</feature>
<feature type="compositionally biased region" description="Pro residues" evidence="1">
    <location>
        <begin position="749"/>
        <end position="762"/>
    </location>
</feature>
<feature type="region of interest" description="Disordered" evidence="1">
    <location>
        <begin position="937"/>
        <end position="1233"/>
    </location>
</feature>